<evidence type="ECO:0000313" key="2">
    <source>
        <dbReference type="Proteomes" id="UP000540412"/>
    </source>
</evidence>
<sequence>MRWPNDEYREAFRALLDATDAELGFAPTRKQRAQEFEHMLSVNLFSPFDLGITPADYLPSGRSVCRVGGSDVDRVKKATHVAALSENLHGGASASRVAGEQLRLLSPLLAGQANPATRCALLEAIGNLSGVVAFSAFDIADYSEAERCFRFALWCADSAGSWELRATTLADMSRKVAYLGSADDALSLIELAQVRSDRLSATARAMLCALRAQFLAATGRAEGALTEVARADEHFAGRTPEADAPWLCYYDEAEHMGSTGKALIPVAETRGRIELAAPRIRRAVQLQSEAYPRSRTFSLARLATITMRLGDPCEAAAIGSRAAEKAKMFHSSRIRDELTVLARAASAHRGIEEVAELRHTIARSLKPVRI</sequence>
<gene>
    <name evidence="1" type="ORF">BJY24_001652</name>
</gene>
<keyword evidence="2" id="KW-1185">Reference proteome</keyword>
<proteinExistence type="predicted"/>
<dbReference type="RefSeq" id="WP_246829458.1">
    <property type="nucleotide sequence ID" value="NZ_JACHIT010000001.1"/>
</dbReference>
<dbReference type="AlphaFoldDB" id="A0A7W9PB66"/>
<evidence type="ECO:0000313" key="1">
    <source>
        <dbReference type="EMBL" id="MBB5912785.1"/>
    </source>
</evidence>
<comment type="caution">
    <text evidence="1">The sequence shown here is derived from an EMBL/GenBank/DDBJ whole genome shotgun (WGS) entry which is preliminary data.</text>
</comment>
<organism evidence="1 2">
    <name type="scientific">Nocardia transvalensis</name>
    <dbReference type="NCBI Taxonomy" id="37333"/>
    <lineage>
        <taxon>Bacteria</taxon>
        <taxon>Bacillati</taxon>
        <taxon>Actinomycetota</taxon>
        <taxon>Actinomycetes</taxon>
        <taxon>Mycobacteriales</taxon>
        <taxon>Nocardiaceae</taxon>
        <taxon>Nocardia</taxon>
    </lineage>
</organism>
<reference evidence="1 2" key="1">
    <citation type="submission" date="2020-08" db="EMBL/GenBank/DDBJ databases">
        <title>Sequencing the genomes of 1000 actinobacteria strains.</title>
        <authorList>
            <person name="Klenk H.-P."/>
        </authorList>
    </citation>
    <scope>NUCLEOTIDE SEQUENCE [LARGE SCALE GENOMIC DNA]</scope>
    <source>
        <strain evidence="1 2">DSM 43582</strain>
    </source>
</reference>
<protein>
    <recommendedName>
        <fullName evidence="3">XRE family transcriptional regulator</fullName>
    </recommendedName>
</protein>
<name>A0A7W9PB66_9NOCA</name>
<accession>A0A7W9PB66</accession>
<evidence type="ECO:0008006" key="3">
    <source>
        <dbReference type="Google" id="ProtNLM"/>
    </source>
</evidence>
<dbReference type="Proteomes" id="UP000540412">
    <property type="component" value="Unassembled WGS sequence"/>
</dbReference>
<dbReference type="EMBL" id="JACHIT010000001">
    <property type="protein sequence ID" value="MBB5912785.1"/>
    <property type="molecule type" value="Genomic_DNA"/>
</dbReference>